<proteinExistence type="evidence at transcript level"/>
<dbReference type="EMBL" id="GEFH01000516">
    <property type="protein sequence ID" value="JAP68065.1"/>
    <property type="molecule type" value="mRNA"/>
</dbReference>
<feature type="domain" description="CCZ1/INTU/HPS4 third Longin" evidence="4">
    <location>
        <begin position="351"/>
        <end position="443"/>
    </location>
</feature>
<dbReference type="PANTHER" id="PTHR13056">
    <property type="entry name" value="VACUOLAR FUSION PROTEIN CCZ1 HOMOLOG-RELATED"/>
    <property type="match status" value="1"/>
</dbReference>
<dbReference type="InterPro" id="IPR043987">
    <property type="entry name" value="CCZ1/INTU/HSP4_longin_1"/>
</dbReference>
<feature type="domain" description="CCZ1/INTU second Longin" evidence="3">
    <location>
        <begin position="201"/>
        <end position="324"/>
    </location>
</feature>
<evidence type="ECO:0000259" key="2">
    <source>
        <dbReference type="Pfam" id="PF19031"/>
    </source>
</evidence>
<dbReference type="Pfam" id="PF19033">
    <property type="entry name" value="Intu_longin_3"/>
    <property type="match status" value="1"/>
</dbReference>
<dbReference type="InterPro" id="IPR043989">
    <property type="entry name" value="CCZ1/INTU/HSP4_longin_3"/>
</dbReference>
<name>A0A131XPB3_9ACAR</name>
<dbReference type="GO" id="GO:0035658">
    <property type="term" value="C:Mon1-Ccz1 complex"/>
    <property type="evidence" value="ECO:0007669"/>
    <property type="project" value="InterPro"/>
</dbReference>
<feature type="domain" description="CCZ1/INTU/HSP4 first Longin" evidence="2">
    <location>
        <begin position="9"/>
        <end position="133"/>
    </location>
</feature>
<dbReference type="AlphaFoldDB" id="A0A131XPB3"/>
<dbReference type="GO" id="GO:0016192">
    <property type="term" value="P:vesicle-mediated transport"/>
    <property type="evidence" value="ECO:0007669"/>
    <property type="project" value="InterPro"/>
</dbReference>
<reference evidence="5" key="1">
    <citation type="journal article" date="2017" name="Ticks Tick Borne Dis.">
        <title>An insight into the sialome of Hyalomma excavatum.</title>
        <authorList>
            <person name="Ribeiro J.M."/>
            <person name="Slovak M."/>
            <person name="Francischetti I.M."/>
        </authorList>
    </citation>
    <scope>NUCLEOTIDE SEQUENCE</scope>
    <source>
        <strain evidence="5">Samish</strain>
        <tissue evidence="5">Salivary glands</tissue>
    </source>
</reference>
<evidence type="ECO:0000259" key="4">
    <source>
        <dbReference type="Pfam" id="PF19033"/>
    </source>
</evidence>
<comment type="similarity">
    <text evidence="1">Belongs to the CCZ1 family.</text>
</comment>
<evidence type="ECO:0000259" key="3">
    <source>
        <dbReference type="Pfam" id="PF19032"/>
    </source>
</evidence>
<accession>A0A131XPB3</accession>
<dbReference type="Pfam" id="PF19032">
    <property type="entry name" value="Intu_longin_2"/>
    <property type="match status" value="1"/>
</dbReference>
<dbReference type="Pfam" id="PF19031">
    <property type="entry name" value="Intu_longin_1"/>
    <property type="match status" value="1"/>
</dbReference>
<dbReference type="InterPro" id="IPR013176">
    <property type="entry name" value="Ccz1"/>
</dbReference>
<organism evidence="5">
    <name type="scientific">Hyalomma excavatum</name>
    <dbReference type="NCBI Taxonomy" id="257692"/>
    <lineage>
        <taxon>Eukaryota</taxon>
        <taxon>Metazoa</taxon>
        <taxon>Ecdysozoa</taxon>
        <taxon>Arthropoda</taxon>
        <taxon>Chelicerata</taxon>
        <taxon>Arachnida</taxon>
        <taxon>Acari</taxon>
        <taxon>Parasitiformes</taxon>
        <taxon>Ixodida</taxon>
        <taxon>Ixodoidea</taxon>
        <taxon>Ixodidae</taxon>
        <taxon>Hyalomminae</taxon>
        <taxon>Hyalomma</taxon>
    </lineage>
</organism>
<protein>
    <submittedName>
        <fullName evidence="5">Putative myrosinase</fullName>
    </submittedName>
</protein>
<evidence type="ECO:0000313" key="5">
    <source>
        <dbReference type="EMBL" id="JAP68065.1"/>
    </source>
</evidence>
<sequence>MAAKTQVYLHNFFVYNPTYGKREDEEHKKIIYYYPEDAEQDVKLRNVGLCEALVNFTQTFSPSKPCEVLHTQKTRQFFLQPEENFWMVMTIGLPTQQKTRNNQLYVEHLSDDIQDHVYQAILEGVYKMFQMFGGSISEVLADPLKKSKLKDFLDWQIPRLRIQHADLLDVFQGVQFLPLDKHAFLRVQCFVNRLEGRFGEIRSSVFLCNDLLVWSGLEQGDMQVLYQYLVHDLLQSTVESELLPGSTFAPRPTTGGTQCRFLYGPVDEEETLSRTQRIYVSDSLGQREQCHLLIFRAYSSTVCLLVNVSHELTVAFLKSLESYLSTEFVALANEIGKQGTKLSSLSPLDGQSKYIYFNRMNLAQKSTVHSERRTGIVVPPELVRFLADINEDLKQIEDAGEMTAKTTTEWWVVGKVSDQREFYVVLNQKSANIIQIHDEVKRLCASQFQNIFFLD</sequence>
<dbReference type="PANTHER" id="PTHR13056:SF0">
    <property type="entry name" value="VACUOLAR FUSION PROTEIN CCZ1 HOMOLOG-RELATED"/>
    <property type="match status" value="1"/>
</dbReference>
<evidence type="ECO:0000256" key="1">
    <source>
        <dbReference type="ARBA" id="ARBA00005352"/>
    </source>
</evidence>
<dbReference type="InterPro" id="IPR043988">
    <property type="entry name" value="CCZ1/INTU_longin_2"/>
</dbReference>